<dbReference type="EMBL" id="VYZN01000014">
    <property type="protein sequence ID" value="KAE9539847.1"/>
    <property type="molecule type" value="Genomic_DNA"/>
</dbReference>
<comment type="caution">
    <text evidence="3">The sequence shown here is derived from an EMBL/GenBank/DDBJ whole genome shotgun (WGS) entry which is preliminary data.</text>
</comment>
<organism evidence="3 4">
    <name type="scientific">Aphis glycines</name>
    <name type="common">Soybean aphid</name>
    <dbReference type="NCBI Taxonomy" id="307491"/>
    <lineage>
        <taxon>Eukaryota</taxon>
        <taxon>Metazoa</taxon>
        <taxon>Ecdysozoa</taxon>
        <taxon>Arthropoda</taxon>
        <taxon>Hexapoda</taxon>
        <taxon>Insecta</taxon>
        <taxon>Pterygota</taxon>
        <taxon>Neoptera</taxon>
        <taxon>Paraneoptera</taxon>
        <taxon>Hemiptera</taxon>
        <taxon>Sternorrhyncha</taxon>
        <taxon>Aphidomorpha</taxon>
        <taxon>Aphidoidea</taxon>
        <taxon>Aphididae</taxon>
        <taxon>Aphidini</taxon>
        <taxon>Aphis</taxon>
        <taxon>Aphis</taxon>
    </lineage>
</organism>
<sequence length="456" mass="54058">MLMYIMFSQIMRNKKDLYIAKCINELNMKTDIPEKIKGLNVLSLKEKAKILFEEAMNANNENDEEVVYIYLMKYCQIIQLMKKNFIDDKVYIDCMYKQNLKKAVNMLTYIKESLVKRYNEKTNEEDNNKLLKHPNQKGKHSEEKLNFEFESTITNENLLYLLENTDRKKICLLDTRPSDIFYKNKIISCDVINIPKENLILGLTPTILTNKLEEPFKEIWTNRRNYNYIIILDQGTEDIDDDQRLLNLRSALLKWDPSCDYSKKLKFLKGGYEDFNHLCPWETSQNNIIKSNKDVEPLSDVELDPEPEYEEPKNKQIRYPSLEIVQNDLDKLKIKSTLFNGLTTDIKSKLDHKDNYSSEEEIDSQELTRIPINKPQLPIFDRSTKPPVKNNQFKNPEVIKPLYKNNDELDDENNELPNNIEQLENRRLSLENNFLENVDACVHEYKNQVLCLIWYF</sequence>
<dbReference type="InterPro" id="IPR036873">
    <property type="entry name" value="Rhodanese-like_dom_sf"/>
</dbReference>
<feature type="coiled-coil region" evidence="1">
    <location>
        <begin position="406"/>
        <end position="433"/>
    </location>
</feature>
<name>A0A6G0TWN7_APHGL</name>
<dbReference type="Gene3D" id="3.40.250.10">
    <property type="entry name" value="Rhodanese-like domain"/>
    <property type="match status" value="1"/>
</dbReference>
<dbReference type="GO" id="GO:0016579">
    <property type="term" value="P:protein deubiquitination"/>
    <property type="evidence" value="ECO:0007669"/>
    <property type="project" value="UniProtKB-ARBA"/>
</dbReference>
<dbReference type="SUPFAM" id="SSF140856">
    <property type="entry name" value="USP8 N-terminal domain-like"/>
    <property type="match status" value="1"/>
</dbReference>
<dbReference type="Proteomes" id="UP000475862">
    <property type="component" value="Unassembled WGS sequence"/>
</dbReference>
<dbReference type="InterPro" id="IPR015063">
    <property type="entry name" value="USP8_dimer"/>
</dbReference>
<reference evidence="3 4" key="1">
    <citation type="submission" date="2019-08" db="EMBL/GenBank/DDBJ databases">
        <title>The genome of the soybean aphid Biotype 1, its phylome, world population structure and adaptation to the North American continent.</title>
        <authorList>
            <person name="Giordano R."/>
            <person name="Donthu R.K."/>
            <person name="Hernandez A.G."/>
            <person name="Wright C.L."/>
            <person name="Zimin A.V."/>
        </authorList>
    </citation>
    <scope>NUCLEOTIDE SEQUENCE [LARGE SCALE GENOMIC DNA]</scope>
    <source>
        <tissue evidence="3">Whole aphids</tissue>
    </source>
</reference>
<keyword evidence="4" id="KW-1185">Reference proteome</keyword>
<evidence type="ECO:0000256" key="1">
    <source>
        <dbReference type="SAM" id="Coils"/>
    </source>
</evidence>
<dbReference type="AlphaFoldDB" id="A0A6G0TWN7"/>
<protein>
    <recommendedName>
        <fullName evidence="2">USP8 dimerisation domain-containing protein</fullName>
    </recommendedName>
</protein>
<evidence type="ECO:0000313" key="3">
    <source>
        <dbReference type="EMBL" id="KAE9539847.1"/>
    </source>
</evidence>
<evidence type="ECO:0000259" key="2">
    <source>
        <dbReference type="Pfam" id="PF08969"/>
    </source>
</evidence>
<dbReference type="Gene3D" id="1.20.58.80">
    <property type="entry name" value="Phosphotransferase system, lactose/cellobiose-type IIA subunit"/>
    <property type="match status" value="1"/>
</dbReference>
<feature type="domain" description="USP8 dimerisation" evidence="2">
    <location>
        <begin position="13"/>
        <end position="120"/>
    </location>
</feature>
<keyword evidence="1" id="KW-0175">Coiled coil</keyword>
<dbReference type="Pfam" id="PF08969">
    <property type="entry name" value="USP8_dimer"/>
    <property type="match status" value="1"/>
</dbReference>
<gene>
    <name evidence="3" type="ORF">AGLY_005099</name>
</gene>
<dbReference type="SUPFAM" id="SSF52821">
    <property type="entry name" value="Rhodanese/Cell cycle control phosphatase"/>
    <property type="match status" value="1"/>
</dbReference>
<proteinExistence type="predicted"/>
<accession>A0A6G0TWN7</accession>
<dbReference type="OrthoDB" id="292964at2759"/>
<evidence type="ECO:0000313" key="4">
    <source>
        <dbReference type="Proteomes" id="UP000475862"/>
    </source>
</evidence>